<reference evidence="7 8" key="1">
    <citation type="journal article" date="2017" name="BMC Genomics">
        <title>Chromosome level assembly and secondary metabolite potential of the parasitic fungus Cordyceps militaris.</title>
        <authorList>
            <person name="Kramer G.J."/>
            <person name="Nodwell J.R."/>
        </authorList>
    </citation>
    <scope>NUCLEOTIDE SEQUENCE [LARGE SCALE GENOMIC DNA]</scope>
    <source>
        <strain evidence="7 8">ATCC 34164</strain>
    </source>
</reference>
<gene>
    <name evidence="7" type="ORF">A9K55_008780</name>
</gene>
<dbReference type="VEuPathDB" id="FungiDB:CCM_06485"/>
<feature type="signal peptide" evidence="5">
    <location>
        <begin position="1"/>
        <end position="16"/>
    </location>
</feature>
<dbReference type="VEuPathDB" id="FungiDB:A9K55_008780"/>
<keyword evidence="3" id="KW-0378">Hydrolase</keyword>
<evidence type="ECO:0000313" key="7">
    <source>
        <dbReference type="EMBL" id="ATY62735.1"/>
    </source>
</evidence>
<feature type="domain" description="NlpC/P60" evidence="6">
    <location>
        <begin position="20"/>
        <end position="154"/>
    </location>
</feature>
<evidence type="ECO:0000259" key="6">
    <source>
        <dbReference type="PROSITE" id="PS51935"/>
    </source>
</evidence>
<protein>
    <submittedName>
        <fullName evidence="7">P60-like cell-wall</fullName>
    </submittedName>
</protein>
<dbReference type="GO" id="GO:0006508">
    <property type="term" value="P:proteolysis"/>
    <property type="evidence" value="ECO:0007669"/>
    <property type="project" value="UniProtKB-KW"/>
</dbReference>
<organism evidence="7 8">
    <name type="scientific">Cordyceps militaris</name>
    <name type="common">Caterpillar fungus</name>
    <name type="synonym">Clavaria militaris</name>
    <dbReference type="NCBI Taxonomy" id="73501"/>
    <lineage>
        <taxon>Eukaryota</taxon>
        <taxon>Fungi</taxon>
        <taxon>Dikarya</taxon>
        <taxon>Ascomycota</taxon>
        <taxon>Pezizomycotina</taxon>
        <taxon>Sordariomycetes</taxon>
        <taxon>Hypocreomycetidae</taxon>
        <taxon>Hypocreales</taxon>
        <taxon>Cordycipitaceae</taxon>
        <taxon>Cordyceps</taxon>
    </lineage>
</organism>
<evidence type="ECO:0000256" key="5">
    <source>
        <dbReference type="SAM" id="SignalP"/>
    </source>
</evidence>
<dbReference type="InterPro" id="IPR051794">
    <property type="entry name" value="PG_Endopeptidase_C40"/>
</dbReference>
<comment type="similarity">
    <text evidence="1">Belongs to the peptidase C40 family.</text>
</comment>
<dbReference type="PANTHER" id="PTHR47359">
    <property type="entry name" value="PEPTIDOGLYCAN DL-ENDOPEPTIDASE CWLO"/>
    <property type="match status" value="1"/>
</dbReference>
<keyword evidence="4" id="KW-0788">Thiol protease</keyword>
<dbReference type="InterPro" id="IPR038765">
    <property type="entry name" value="Papain-like_cys_pep_sf"/>
</dbReference>
<dbReference type="Proteomes" id="UP000323067">
    <property type="component" value="Chromosome vii"/>
</dbReference>
<evidence type="ECO:0000256" key="2">
    <source>
        <dbReference type="ARBA" id="ARBA00022670"/>
    </source>
</evidence>
<dbReference type="GO" id="GO:0008234">
    <property type="term" value="F:cysteine-type peptidase activity"/>
    <property type="evidence" value="ECO:0007669"/>
    <property type="project" value="UniProtKB-KW"/>
</dbReference>
<sequence length="154" mass="16206">MKFTLVSMILAAGALAAPEKRDGPGIVKAADSQIGIDYVYGGGGCKGPSKGGYDCSGLTQYSVCKAQGKTIPRTAQEQYHSSMGKHLPRAQAKAGDMLFWATNGDCKNHVAHVGIFVKAGTMVNAAHTGTKVRQQAIWTSSGGESICPDAVRFW</sequence>
<name>A0A2H4SHZ4_CORMI</name>
<feature type="chain" id="PRO_5014160634" evidence="5">
    <location>
        <begin position="17"/>
        <end position="154"/>
    </location>
</feature>
<dbReference type="InterPro" id="IPR000064">
    <property type="entry name" value="NLP_P60_dom"/>
</dbReference>
<dbReference type="EMBL" id="CP023324">
    <property type="protein sequence ID" value="ATY62735.1"/>
    <property type="molecule type" value="Genomic_DNA"/>
</dbReference>
<dbReference type="SUPFAM" id="SSF54001">
    <property type="entry name" value="Cysteine proteinases"/>
    <property type="match status" value="1"/>
</dbReference>
<evidence type="ECO:0000256" key="3">
    <source>
        <dbReference type="ARBA" id="ARBA00022801"/>
    </source>
</evidence>
<keyword evidence="2" id="KW-0645">Protease</keyword>
<dbReference type="Gene3D" id="3.90.1720.10">
    <property type="entry name" value="endopeptidase domain like (from Nostoc punctiforme)"/>
    <property type="match status" value="1"/>
</dbReference>
<dbReference type="OrthoDB" id="2251794at2759"/>
<dbReference type="PANTHER" id="PTHR47359:SF3">
    <property type="entry name" value="NLP_P60 DOMAIN-CONTAINING PROTEIN-RELATED"/>
    <property type="match status" value="1"/>
</dbReference>
<accession>A0A2H4SHZ4</accession>
<dbReference type="AlphaFoldDB" id="A0A2H4SHZ4"/>
<dbReference type="PROSITE" id="PS51935">
    <property type="entry name" value="NLPC_P60"/>
    <property type="match status" value="1"/>
</dbReference>
<evidence type="ECO:0000256" key="1">
    <source>
        <dbReference type="ARBA" id="ARBA00007074"/>
    </source>
</evidence>
<dbReference type="OMA" id="DMLFWAT"/>
<evidence type="ECO:0000256" key="4">
    <source>
        <dbReference type="ARBA" id="ARBA00022807"/>
    </source>
</evidence>
<evidence type="ECO:0000313" key="8">
    <source>
        <dbReference type="Proteomes" id="UP000323067"/>
    </source>
</evidence>
<keyword evidence="5" id="KW-0732">Signal</keyword>
<dbReference type="Pfam" id="PF00877">
    <property type="entry name" value="NLPC_P60"/>
    <property type="match status" value="1"/>
</dbReference>
<proteinExistence type="inferred from homology"/>